<organism evidence="1 2">
    <name type="scientific">Paenibacillus ottowii</name>
    <dbReference type="NCBI Taxonomy" id="2315729"/>
    <lineage>
        <taxon>Bacteria</taxon>
        <taxon>Bacillati</taxon>
        <taxon>Bacillota</taxon>
        <taxon>Bacilli</taxon>
        <taxon>Bacillales</taxon>
        <taxon>Paenibacillaceae</taxon>
        <taxon>Paenibacillus</taxon>
    </lineage>
</organism>
<dbReference type="InterPro" id="IPR011989">
    <property type="entry name" value="ARM-like"/>
</dbReference>
<protein>
    <submittedName>
        <fullName evidence="1">HEAT repeat domain-containing protein</fullName>
    </submittedName>
</protein>
<keyword evidence="2" id="KW-1185">Reference proteome</keyword>
<dbReference type="RefSeq" id="WP_142611759.1">
    <property type="nucleotide sequence ID" value="NZ_VIJZ01000001.1"/>
</dbReference>
<dbReference type="Proteomes" id="UP000319219">
    <property type="component" value="Unassembled WGS sequence"/>
</dbReference>
<sequence length="256" mass="29396">MSLREVLEQHAIYLPDDMLEALLIHRKKQEGRKVQLRLLSEQELAESIEWMAQIEVFKHIVPLWTDDHSNYVGLYAEGPLAYRLCYINHEETDLSPVYRNAASLIAELGQNPVQDWDQLHKDYPSGGDISAKQLTEDIRCKNELQAILEKDSSMEDDVRCQLLYSLMAITPVSEVDSLLLYVDDEDMYVQERACMLLGHHGYEPATELLKEVVKHGSPNGKLAARKALSMIRAKQMDMRIKKTNQPHIAHMDGIER</sequence>
<proteinExistence type="predicted"/>
<dbReference type="InterPro" id="IPR016024">
    <property type="entry name" value="ARM-type_fold"/>
</dbReference>
<gene>
    <name evidence="1" type="ORF">FKV70_02690</name>
</gene>
<dbReference type="SUPFAM" id="SSF48371">
    <property type="entry name" value="ARM repeat"/>
    <property type="match status" value="1"/>
</dbReference>
<dbReference type="EMBL" id="VIJZ01000001">
    <property type="protein sequence ID" value="TQS01265.1"/>
    <property type="molecule type" value="Genomic_DNA"/>
</dbReference>
<comment type="caution">
    <text evidence="1">The sequence shown here is derived from an EMBL/GenBank/DDBJ whole genome shotgun (WGS) entry which is preliminary data.</text>
</comment>
<name>A0ABY3BA81_9BACL</name>
<evidence type="ECO:0000313" key="2">
    <source>
        <dbReference type="Proteomes" id="UP000319219"/>
    </source>
</evidence>
<reference evidence="1 2" key="1">
    <citation type="submission" date="2019-07" db="EMBL/GenBank/DDBJ databases">
        <title>Paenibacillus ottowii sp. nov. isolated from a fermentation system processing bovine manure.</title>
        <authorList>
            <person name="Velazquez L.F."/>
            <person name="Rajbanshi S."/>
            <person name="Guan S."/>
            <person name="Hinchee M."/>
            <person name="Welsh A."/>
        </authorList>
    </citation>
    <scope>NUCLEOTIDE SEQUENCE [LARGE SCALE GENOMIC DNA]</scope>
    <source>
        <strain evidence="1 2">MS2379</strain>
    </source>
</reference>
<accession>A0ABY3BA81</accession>
<evidence type="ECO:0000313" key="1">
    <source>
        <dbReference type="EMBL" id="TQS01265.1"/>
    </source>
</evidence>
<dbReference type="Gene3D" id="1.25.10.10">
    <property type="entry name" value="Leucine-rich Repeat Variant"/>
    <property type="match status" value="1"/>
</dbReference>